<dbReference type="SUPFAM" id="SSF47616">
    <property type="entry name" value="GST C-terminal domain-like"/>
    <property type="match status" value="1"/>
</dbReference>
<dbReference type="InterPro" id="IPR036282">
    <property type="entry name" value="Glutathione-S-Trfase_C_sf"/>
</dbReference>
<evidence type="ECO:0000259" key="1">
    <source>
        <dbReference type="PROSITE" id="PS50404"/>
    </source>
</evidence>
<protein>
    <submittedName>
        <fullName evidence="2">Glutathione S-transferase D5-like</fullName>
    </submittedName>
</protein>
<accession>A0A6P7GUA2</accession>
<dbReference type="Gene3D" id="1.20.1050.10">
    <property type="match status" value="2"/>
</dbReference>
<dbReference type="GO" id="GO:0006749">
    <property type="term" value="P:glutathione metabolic process"/>
    <property type="evidence" value="ECO:0007669"/>
    <property type="project" value="TreeGrafter"/>
</dbReference>
<dbReference type="PANTHER" id="PTHR43969">
    <property type="entry name" value="GLUTATHIONE S TRANSFERASE D10, ISOFORM A-RELATED"/>
    <property type="match status" value="1"/>
</dbReference>
<evidence type="ECO:0000313" key="2">
    <source>
        <dbReference type="RefSeq" id="XP_028148968.1"/>
    </source>
</evidence>
<dbReference type="Pfam" id="PF13409">
    <property type="entry name" value="GST_N_2"/>
    <property type="match status" value="1"/>
</dbReference>
<dbReference type="Gene3D" id="3.40.30.10">
    <property type="entry name" value="Glutaredoxin"/>
    <property type="match status" value="1"/>
</dbReference>
<dbReference type="InterPro" id="IPR036249">
    <property type="entry name" value="Thioredoxin-like_sf"/>
</dbReference>
<dbReference type="GO" id="GO:0004364">
    <property type="term" value="F:glutathione transferase activity"/>
    <property type="evidence" value="ECO:0007669"/>
    <property type="project" value="TreeGrafter"/>
</dbReference>
<reference evidence="2" key="1">
    <citation type="submission" date="2025-08" db="UniProtKB">
        <authorList>
            <consortium name="RefSeq"/>
        </authorList>
    </citation>
    <scope>IDENTIFICATION</scope>
    <source>
        <tissue evidence="2">Whole insect</tissue>
    </source>
</reference>
<proteinExistence type="predicted"/>
<dbReference type="PANTHER" id="PTHR43969:SF9">
    <property type="entry name" value="GLUTATHIONE S TRANSFERASE D10, ISOFORM A-RELATED"/>
    <property type="match status" value="1"/>
</dbReference>
<dbReference type="InterPro" id="IPR004045">
    <property type="entry name" value="Glutathione_S-Trfase_N"/>
</dbReference>
<name>A0A6P7GUA2_DIAVI</name>
<sequence length="123" mass="14271">MDKVLNSRHTVPTLEDDGFVMWDSHAIMMYLGEKYGNDNPVYPKDIKKRALINQKLLFDAGDLFSFSRYIAVSTFVPIDATKYPKITAWSKKMGELPYSYLNFEGHKEYKKILEIIKSQLNAQ</sequence>
<dbReference type="PROSITE" id="PS50404">
    <property type="entry name" value="GST_NTER"/>
    <property type="match status" value="1"/>
</dbReference>
<dbReference type="AlphaFoldDB" id="A0A6P7GUA2"/>
<feature type="domain" description="GST N-terminal" evidence="1">
    <location>
        <begin position="1"/>
        <end position="39"/>
    </location>
</feature>
<organism evidence="2">
    <name type="scientific">Diabrotica virgifera virgifera</name>
    <name type="common">western corn rootworm</name>
    <dbReference type="NCBI Taxonomy" id="50390"/>
    <lineage>
        <taxon>Eukaryota</taxon>
        <taxon>Metazoa</taxon>
        <taxon>Ecdysozoa</taxon>
        <taxon>Arthropoda</taxon>
        <taxon>Hexapoda</taxon>
        <taxon>Insecta</taxon>
        <taxon>Pterygota</taxon>
        <taxon>Neoptera</taxon>
        <taxon>Endopterygota</taxon>
        <taxon>Coleoptera</taxon>
        <taxon>Polyphaga</taxon>
        <taxon>Cucujiformia</taxon>
        <taxon>Chrysomeloidea</taxon>
        <taxon>Chrysomelidae</taxon>
        <taxon>Galerucinae</taxon>
        <taxon>Diabroticina</taxon>
        <taxon>Diabroticites</taxon>
        <taxon>Diabrotica</taxon>
    </lineage>
</organism>
<dbReference type="InParanoid" id="A0A6P7GUA2"/>
<gene>
    <name evidence="2" type="primary">LOC114342370</name>
</gene>
<dbReference type="SUPFAM" id="SSF52833">
    <property type="entry name" value="Thioredoxin-like"/>
    <property type="match status" value="1"/>
</dbReference>
<dbReference type="RefSeq" id="XP_028148968.1">
    <property type="nucleotide sequence ID" value="XM_028293167.1"/>
</dbReference>